<organism evidence="2 3">
    <name type="scientific">Brevibacterium metallidurans</name>
    <dbReference type="NCBI Taxonomy" id="1482676"/>
    <lineage>
        <taxon>Bacteria</taxon>
        <taxon>Bacillati</taxon>
        <taxon>Actinomycetota</taxon>
        <taxon>Actinomycetes</taxon>
        <taxon>Micrococcales</taxon>
        <taxon>Brevibacteriaceae</taxon>
        <taxon>Brevibacterium</taxon>
    </lineage>
</organism>
<evidence type="ECO:0000313" key="2">
    <source>
        <dbReference type="EMBL" id="GAA0034490.1"/>
    </source>
</evidence>
<dbReference type="PANTHER" id="PTHR33990:SF1">
    <property type="entry name" value="PROTEIN YJDN"/>
    <property type="match status" value="1"/>
</dbReference>
<dbReference type="Gene3D" id="3.10.180.10">
    <property type="entry name" value="2,3-Dihydroxybiphenyl 1,2-Dioxygenase, domain 1"/>
    <property type="match status" value="1"/>
</dbReference>
<accession>A0ABN0SJD3</accession>
<dbReference type="InterPro" id="IPR029068">
    <property type="entry name" value="Glyas_Bleomycin-R_OHBP_Dase"/>
</dbReference>
<gene>
    <name evidence="2" type="ORF">NCCP602_04510</name>
</gene>
<name>A0ABN0SJD3_9MICO</name>
<dbReference type="Proteomes" id="UP001498238">
    <property type="component" value="Unassembled WGS sequence"/>
</dbReference>
<sequence length="139" mass="14512">MAISPHVFFSGGRCAAAFERYRDIFGGELSIMLSKDAPPEARMPGAPEDSVMHAVLNLGDSLIMGADDPTGTGDAMSGVALNFTAPDPDAAKRVFDILAEGGEVQMPFAPTFWSAGFGACVDQFGVPWMIDTAQGAGPQ</sequence>
<dbReference type="EMBL" id="BAAAAF010000001">
    <property type="protein sequence ID" value="GAA0034490.1"/>
    <property type="molecule type" value="Genomic_DNA"/>
</dbReference>
<protein>
    <submittedName>
        <fullName evidence="2">VOC family protein</fullName>
    </submittedName>
</protein>
<reference evidence="2 3" key="1">
    <citation type="submission" date="2024-01" db="EMBL/GenBank/DDBJ databases">
        <title>Characterization of antibiotic resistant novel bacterial strains and their environmental applications.</title>
        <authorList>
            <person name="Manzoor S."/>
            <person name="Abbas S."/>
            <person name="Arshad M."/>
            <person name="Ahmed I."/>
        </authorList>
    </citation>
    <scope>NUCLEOTIDE SEQUENCE [LARGE SCALE GENOMIC DNA]</scope>
    <source>
        <strain evidence="2 3">NCCP-602</strain>
    </source>
</reference>
<comment type="caution">
    <text evidence="2">The sequence shown here is derived from an EMBL/GenBank/DDBJ whole genome shotgun (WGS) entry which is preliminary data.</text>
</comment>
<dbReference type="RefSeq" id="WP_339391466.1">
    <property type="nucleotide sequence ID" value="NZ_BAAAAF010000001.1"/>
</dbReference>
<dbReference type="Pfam" id="PF00903">
    <property type="entry name" value="Glyoxalase"/>
    <property type="match status" value="1"/>
</dbReference>
<keyword evidence="3" id="KW-1185">Reference proteome</keyword>
<dbReference type="SUPFAM" id="SSF54593">
    <property type="entry name" value="Glyoxalase/Bleomycin resistance protein/Dihydroxybiphenyl dioxygenase"/>
    <property type="match status" value="1"/>
</dbReference>
<evidence type="ECO:0000313" key="3">
    <source>
        <dbReference type="Proteomes" id="UP001498238"/>
    </source>
</evidence>
<dbReference type="CDD" id="cd06588">
    <property type="entry name" value="PhnB_like"/>
    <property type="match status" value="1"/>
</dbReference>
<dbReference type="InterPro" id="IPR004360">
    <property type="entry name" value="Glyas_Fos-R_dOase_dom"/>
</dbReference>
<dbReference type="InterPro" id="IPR028973">
    <property type="entry name" value="PhnB-like"/>
</dbReference>
<feature type="domain" description="Glyoxalase/fosfomycin resistance/dioxygenase" evidence="1">
    <location>
        <begin position="6"/>
        <end position="130"/>
    </location>
</feature>
<evidence type="ECO:0000259" key="1">
    <source>
        <dbReference type="Pfam" id="PF00903"/>
    </source>
</evidence>
<proteinExistence type="predicted"/>
<dbReference type="PANTHER" id="PTHR33990">
    <property type="entry name" value="PROTEIN YJDN-RELATED"/>
    <property type="match status" value="1"/>
</dbReference>